<organism evidence="4">
    <name type="scientific">Taenia asiatica</name>
    <name type="common">Asian tapeworm</name>
    <dbReference type="NCBI Taxonomy" id="60517"/>
    <lineage>
        <taxon>Eukaryota</taxon>
        <taxon>Metazoa</taxon>
        <taxon>Spiralia</taxon>
        <taxon>Lophotrochozoa</taxon>
        <taxon>Platyhelminthes</taxon>
        <taxon>Cestoda</taxon>
        <taxon>Eucestoda</taxon>
        <taxon>Cyclophyllidea</taxon>
        <taxon>Taeniidae</taxon>
        <taxon>Taenia</taxon>
    </lineage>
</organism>
<evidence type="ECO:0000313" key="4">
    <source>
        <dbReference type="WBParaSite" id="TASK_0000797301-mRNA-1"/>
    </source>
</evidence>
<dbReference type="STRING" id="60517.A0A0R3WBF9"/>
<feature type="compositionally biased region" description="Low complexity" evidence="1">
    <location>
        <begin position="1"/>
        <end position="22"/>
    </location>
</feature>
<dbReference type="AlphaFoldDB" id="A0A0R3WBF9"/>
<evidence type="ECO:0000313" key="3">
    <source>
        <dbReference type="Proteomes" id="UP000282613"/>
    </source>
</evidence>
<feature type="region of interest" description="Disordered" evidence="1">
    <location>
        <begin position="115"/>
        <end position="180"/>
    </location>
</feature>
<dbReference type="Proteomes" id="UP000282613">
    <property type="component" value="Unassembled WGS sequence"/>
</dbReference>
<sequence length="180" mass="19895">MSPSAPRLPPSAAATSSVSPIPLDRSRPIPNKRTSRLFCSMRKTSKSRRDPGSSPMRSPGWDGDGEILTRDDPPPISPTPISGFASLKKHKTRARPTIPLMESSDFTSELYSTIRRRKSERGKNYNPMDPAFQQTSFRGTASMRRTRTNRLGENPDGTSPESDMNPKVPDSQPLTKESPV</sequence>
<name>A0A0R3WBF9_TAEAS</name>
<evidence type="ECO:0000256" key="1">
    <source>
        <dbReference type="SAM" id="MobiDB-lite"/>
    </source>
</evidence>
<dbReference type="EMBL" id="UYRS01018708">
    <property type="protein sequence ID" value="VDK39341.1"/>
    <property type="molecule type" value="Genomic_DNA"/>
</dbReference>
<keyword evidence="3" id="KW-1185">Reference proteome</keyword>
<evidence type="ECO:0000313" key="2">
    <source>
        <dbReference type="EMBL" id="VDK39341.1"/>
    </source>
</evidence>
<dbReference type="WBParaSite" id="TASK_0000797301-mRNA-1">
    <property type="protein sequence ID" value="TASK_0000797301-mRNA-1"/>
    <property type="gene ID" value="TASK_0000797301"/>
</dbReference>
<accession>A0A0R3WBF9</accession>
<dbReference type="OrthoDB" id="60433at2759"/>
<proteinExistence type="predicted"/>
<reference evidence="2 3" key="2">
    <citation type="submission" date="2018-11" db="EMBL/GenBank/DDBJ databases">
        <authorList>
            <consortium name="Pathogen Informatics"/>
        </authorList>
    </citation>
    <scope>NUCLEOTIDE SEQUENCE [LARGE SCALE GENOMIC DNA]</scope>
</reference>
<gene>
    <name evidence="2" type="ORF">TASK_LOCUS7974</name>
</gene>
<protein>
    <submittedName>
        <fullName evidence="2 4">Uncharacterized protein</fullName>
    </submittedName>
</protein>
<reference evidence="4" key="1">
    <citation type="submission" date="2017-02" db="UniProtKB">
        <authorList>
            <consortium name="WormBaseParasite"/>
        </authorList>
    </citation>
    <scope>IDENTIFICATION</scope>
</reference>
<feature type="region of interest" description="Disordered" evidence="1">
    <location>
        <begin position="1"/>
        <end position="101"/>
    </location>
</feature>